<keyword evidence="4" id="KW-1185">Reference proteome</keyword>
<proteinExistence type="predicted"/>
<dbReference type="Proteomes" id="UP001597344">
    <property type="component" value="Unassembled WGS sequence"/>
</dbReference>
<organism evidence="3 4">
    <name type="scientific">Aquimarina celericrescens</name>
    <dbReference type="NCBI Taxonomy" id="1964542"/>
    <lineage>
        <taxon>Bacteria</taxon>
        <taxon>Pseudomonadati</taxon>
        <taxon>Bacteroidota</taxon>
        <taxon>Flavobacteriia</taxon>
        <taxon>Flavobacteriales</taxon>
        <taxon>Flavobacteriaceae</taxon>
        <taxon>Aquimarina</taxon>
    </lineage>
</organism>
<name>A0ABW5ATN6_9FLAO</name>
<feature type="signal peptide" evidence="1">
    <location>
        <begin position="1"/>
        <end position="24"/>
    </location>
</feature>
<feature type="chain" id="PRO_5046794072" evidence="1">
    <location>
        <begin position="25"/>
        <end position="292"/>
    </location>
</feature>
<evidence type="ECO:0000313" key="3">
    <source>
        <dbReference type="EMBL" id="MFD2185286.1"/>
    </source>
</evidence>
<dbReference type="EMBL" id="JBHUHY010000002">
    <property type="protein sequence ID" value="MFD2185286.1"/>
    <property type="molecule type" value="Genomic_DNA"/>
</dbReference>
<dbReference type="InterPro" id="IPR018764">
    <property type="entry name" value="RskA_C"/>
</dbReference>
<feature type="domain" description="Anti-sigma K factor RskA C-terminal" evidence="2">
    <location>
        <begin position="33"/>
        <end position="99"/>
    </location>
</feature>
<dbReference type="RefSeq" id="WP_378318249.1">
    <property type="nucleotide sequence ID" value="NZ_JBHUHY010000002.1"/>
</dbReference>
<dbReference type="PROSITE" id="PS51257">
    <property type="entry name" value="PROKAR_LIPOPROTEIN"/>
    <property type="match status" value="1"/>
</dbReference>
<gene>
    <name evidence="3" type="ORF">ACFSJT_00660</name>
</gene>
<evidence type="ECO:0000256" key="1">
    <source>
        <dbReference type="SAM" id="SignalP"/>
    </source>
</evidence>
<dbReference type="Pfam" id="PF10099">
    <property type="entry name" value="RskA_C"/>
    <property type="match status" value="1"/>
</dbReference>
<sequence>MIRRVLMATIAVMAVLIVSCSSDDGPPVATLELETIGLEPLTGGTTYQGWIIVDGQAVPTDKFTDPSGTVRLNVLEADLEAASQFIVTIEPRGDNDNSPSDAKILAGNFNGTSAQLVFQTVVADVSNVSGQFYLDTPTDDVNDLDNGNDEFGVWFREGTDAPGLSLPELATGWRYEGWVDFGNKTLSTGTFSKVDATDDGNFFKGSGGTVPQFPGEDFLVLPSQIPLTGITLPAEVTSKRVFITVEPFQDNDPEPFFIEPLSATAGITTGPANPVIMSIDNAMPSGRATRPN</sequence>
<reference evidence="4" key="1">
    <citation type="journal article" date="2019" name="Int. J. Syst. Evol. Microbiol.">
        <title>The Global Catalogue of Microorganisms (GCM) 10K type strain sequencing project: providing services to taxonomists for standard genome sequencing and annotation.</title>
        <authorList>
            <consortium name="The Broad Institute Genomics Platform"/>
            <consortium name="The Broad Institute Genome Sequencing Center for Infectious Disease"/>
            <person name="Wu L."/>
            <person name="Ma J."/>
        </authorList>
    </citation>
    <scope>NUCLEOTIDE SEQUENCE [LARGE SCALE GENOMIC DNA]</scope>
    <source>
        <strain evidence="4">DT92</strain>
    </source>
</reference>
<comment type="caution">
    <text evidence="3">The sequence shown here is derived from an EMBL/GenBank/DDBJ whole genome shotgun (WGS) entry which is preliminary data.</text>
</comment>
<accession>A0ABW5ATN6</accession>
<protein>
    <submittedName>
        <fullName evidence="3">Anti-sigma factor</fullName>
    </submittedName>
</protein>
<keyword evidence="1" id="KW-0732">Signal</keyword>
<evidence type="ECO:0000259" key="2">
    <source>
        <dbReference type="Pfam" id="PF10099"/>
    </source>
</evidence>
<evidence type="ECO:0000313" key="4">
    <source>
        <dbReference type="Proteomes" id="UP001597344"/>
    </source>
</evidence>